<organism evidence="1 2">
    <name type="scientific">Deinococcus humi</name>
    <dbReference type="NCBI Taxonomy" id="662880"/>
    <lineage>
        <taxon>Bacteria</taxon>
        <taxon>Thermotogati</taxon>
        <taxon>Deinococcota</taxon>
        <taxon>Deinococci</taxon>
        <taxon>Deinococcales</taxon>
        <taxon>Deinococcaceae</taxon>
        <taxon>Deinococcus</taxon>
    </lineage>
</organism>
<dbReference type="EMBL" id="JACHFL010000003">
    <property type="protein sequence ID" value="MBB5362472.1"/>
    <property type="molecule type" value="Genomic_DNA"/>
</dbReference>
<protein>
    <submittedName>
        <fullName evidence="1">Uncharacterized protein</fullName>
    </submittedName>
</protein>
<keyword evidence="2" id="KW-1185">Reference proteome</keyword>
<evidence type="ECO:0000313" key="1">
    <source>
        <dbReference type="EMBL" id="MBB5362472.1"/>
    </source>
</evidence>
<comment type="caution">
    <text evidence="1">The sequence shown here is derived from an EMBL/GenBank/DDBJ whole genome shotgun (WGS) entry which is preliminary data.</text>
</comment>
<gene>
    <name evidence="1" type="ORF">HNQ08_001567</name>
</gene>
<sequence length="46" mass="4938">MLLYGPLYHLMQKSAPLAALREARCLLLTMGVNRFASPSLTGCSAA</sequence>
<reference evidence="1 2" key="1">
    <citation type="submission" date="2020-08" db="EMBL/GenBank/DDBJ databases">
        <title>Genomic Encyclopedia of Type Strains, Phase IV (KMG-IV): sequencing the most valuable type-strain genomes for metagenomic binning, comparative biology and taxonomic classification.</title>
        <authorList>
            <person name="Goeker M."/>
        </authorList>
    </citation>
    <scope>NUCLEOTIDE SEQUENCE [LARGE SCALE GENOMIC DNA]</scope>
    <source>
        <strain evidence="1 2">DSM 27939</strain>
    </source>
</reference>
<name>A0A7W8JSK1_9DEIO</name>
<dbReference type="AlphaFoldDB" id="A0A7W8JSK1"/>
<accession>A0A7W8JSK1</accession>
<evidence type="ECO:0000313" key="2">
    <source>
        <dbReference type="Proteomes" id="UP000552709"/>
    </source>
</evidence>
<dbReference type="Proteomes" id="UP000552709">
    <property type="component" value="Unassembled WGS sequence"/>
</dbReference>
<proteinExistence type="predicted"/>